<evidence type="ECO:0000256" key="1">
    <source>
        <dbReference type="SAM" id="MobiDB-lite"/>
    </source>
</evidence>
<protein>
    <submittedName>
        <fullName evidence="2">Uncharacterized protein</fullName>
    </submittedName>
</protein>
<dbReference type="EMBL" id="LATX01002508">
    <property type="protein sequence ID" value="KTB28002.1"/>
    <property type="molecule type" value="Genomic_DNA"/>
</dbReference>
<gene>
    <name evidence="2" type="ORF">WG66_19422</name>
</gene>
<dbReference type="Proteomes" id="UP000054988">
    <property type="component" value="Unassembled WGS sequence"/>
</dbReference>
<feature type="compositionally biased region" description="Low complexity" evidence="1">
    <location>
        <begin position="180"/>
        <end position="191"/>
    </location>
</feature>
<sequence>MGMLAQHITDDENFTVTGAIAVPRPSLDIMNLPLHVILPDTDPDGDCFATDEDVSPNDPAFLRKVIAHWRGLRRATEISKGQFLLNLRQRCVGAVQTSVPSSSIPQTHATIRVDEPTSRRSPTPVAGISSLPADQRTLLYPNPFPIIDDTRSDESDVSDTSGRAGKFPNVSSPTTPPAMSPSHELPSASSSTTEPFRGTFQTARLSPELLNPVHLPAPIISINPDTQHPYRVSVGR</sequence>
<feature type="region of interest" description="Disordered" evidence="1">
    <location>
        <begin position="145"/>
        <end position="199"/>
    </location>
</feature>
<name>A0A0W0EVQ2_MONRR</name>
<comment type="caution">
    <text evidence="2">The sequence shown here is derived from an EMBL/GenBank/DDBJ whole genome shotgun (WGS) entry which is preliminary data.</text>
</comment>
<proteinExistence type="predicted"/>
<organism evidence="2 3">
    <name type="scientific">Moniliophthora roreri</name>
    <name type="common">Frosty pod rot fungus</name>
    <name type="synonym">Monilia roreri</name>
    <dbReference type="NCBI Taxonomy" id="221103"/>
    <lineage>
        <taxon>Eukaryota</taxon>
        <taxon>Fungi</taxon>
        <taxon>Dikarya</taxon>
        <taxon>Basidiomycota</taxon>
        <taxon>Agaricomycotina</taxon>
        <taxon>Agaricomycetes</taxon>
        <taxon>Agaricomycetidae</taxon>
        <taxon>Agaricales</taxon>
        <taxon>Marasmiineae</taxon>
        <taxon>Marasmiaceae</taxon>
        <taxon>Moniliophthora</taxon>
    </lineage>
</organism>
<evidence type="ECO:0000313" key="2">
    <source>
        <dbReference type="EMBL" id="KTB28002.1"/>
    </source>
</evidence>
<evidence type="ECO:0000313" key="3">
    <source>
        <dbReference type="Proteomes" id="UP000054988"/>
    </source>
</evidence>
<accession>A0A0W0EVQ2</accession>
<reference evidence="2 3" key="1">
    <citation type="submission" date="2015-12" db="EMBL/GenBank/DDBJ databases">
        <title>Draft genome sequence of Moniliophthora roreri, the causal agent of frosty pod rot of cacao.</title>
        <authorList>
            <person name="Aime M.C."/>
            <person name="Diaz-Valderrama J.R."/>
            <person name="Kijpornyongpan T."/>
            <person name="Phillips-Mora W."/>
        </authorList>
    </citation>
    <scope>NUCLEOTIDE SEQUENCE [LARGE SCALE GENOMIC DNA]</scope>
    <source>
        <strain evidence="2 3">MCA 2952</strain>
    </source>
</reference>
<dbReference type="AlphaFoldDB" id="A0A0W0EVQ2"/>